<feature type="region of interest" description="Disordered" evidence="1">
    <location>
        <begin position="111"/>
        <end position="145"/>
    </location>
</feature>
<evidence type="ECO:0000256" key="1">
    <source>
        <dbReference type="SAM" id="MobiDB-lite"/>
    </source>
</evidence>
<gene>
    <name evidence="2" type="ORF">BDV95DRAFT_602761</name>
</gene>
<accession>A0A7C8MHA2</accession>
<evidence type="ECO:0000313" key="3">
    <source>
        <dbReference type="Proteomes" id="UP000481861"/>
    </source>
</evidence>
<feature type="compositionally biased region" description="Polar residues" evidence="1">
    <location>
        <begin position="127"/>
        <end position="138"/>
    </location>
</feature>
<sequence>MAQTQHTQAARRGLQLGRPASSPAIATGPKATVRSTLYLTLPVAVAGAALRNVSARTTVDVDMDMHASAAHACPAASTMAPPGSSPAAGRLGTCCNWQTCKPANLQTCKPASAGPCERPQPQVPPAQRSTLRSPTANRQPPAAARSAMRYLAAVATPAVALPCALLESPSSRP</sequence>
<keyword evidence="3" id="KW-1185">Reference proteome</keyword>
<dbReference type="Proteomes" id="UP000481861">
    <property type="component" value="Unassembled WGS sequence"/>
</dbReference>
<name>A0A7C8MHA2_9PLEO</name>
<dbReference type="EMBL" id="JAADJZ010000003">
    <property type="protein sequence ID" value="KAF2876801.1"/>
    <property type="molecule type" value="Genomic_DNA"/>
</dbReference>
<organism evidence="2 3">
    <name type="scientific">Massariosphaeria phaeospora</name>
    <dbReference type="NCBI Taxonomy" id="100035"/>
    <lineage>
        <taxon>Eukaryota</taxon>
        <taxon>Fungi</taxon>
        <taxon>Dikarya</taxon>
        <taxon>Ascomycota</taxon>
        <taxon>Pezizomycotina</taxon>
        <taxon>Dothideomycetes</taxon>
        <taxon>Pleosporomycetidae</taxon>
        <taxon>Pleosporales</taxon>
        <taxon>Pleosporales incertae sedis</taxon>
        <taxon>Massariosphaeria</taxon>
    </lineage>
</organism>
<comment type="caution">
    <text evidence="2">The sequence shown here is derived from an EMBL/GenBank/DDBJ whole genome shotgun (WGS) entry which is preliminary data.</text>
</comment>
<reference evidence="2 3" key="1">
    <citation type="submission" date="2020-01" db="EMBL/GenBank/DDBJ databases">
        <authorList>
            <consortium name="DOE Joint Genome Institute"/>
            <person name="Haridas S."/>
            <person name="Albert R."/>
            <person name="Binder M."/>
            <person name="Bloem J."/>
            <person name="Labutti K."/>
            <person name="Salamov A."/>
            <person name="Andreopoulos B."/>
            <person name="Baker S.E."/>
            <person name="Barry K."/>
            <person name="Bills G."/>
            <person name="Bluhm B.H."/>
            <person name="Cannon C."/>
            <person name="Castanera R."/>
            <person name="Culley D.E."/>
            <person name="Daum C."/>
            <person name="Ezra D."/>
            <person name="Gonzalez J.B."/>
            <person name="Henrissat B."/>
            <person name="Kuo A."/>
            <person name="Liang C."/>
            <person name="Lipzen A."/>
            <person name="Lutzoni F."/>
            <person name="Magnuson J."/>
            <person name="Mondo S."/>
            <person name="Nolan M."/>
            <person name="Ohm R."/>
            <person name="Pangilinan J."/>
            <person name="Park H.-J.H."/>
            <person name="Ramirez L."/>
            <person name="Alfaro M."/>
            <person name="Sun H."/>
            <person name="Tritt A."/>
            <person name="Yoshinaga Y."/>
            <person name="Zwiers L.-H.L."/>
            <person name="Turgeon B.G."/>
            <person name="Goodwin S.B."/>
            <person name="Spatafora J.W."/>
            <person name="Crous P.W."/>
            <person name="Grigoriev I.V."/>
        </authorList>
    </citation>
    <scope>NUCLEOTIDE SEQUENCE [LARGE SCALE GENOMIC DNA]</scope>
    <source>
        <strain evidence="2 3">CBS 611.86</strain>
    </source>
</reference>
<evidence type="ECO:0000313" key="2">
    <source>
        <dbReference type="EMBL" id="KAF2876801.1"/>
    </source>
</evidence>
<proteinExistence type="predicted"/>
<dbReference type="AlphaFoldDB" id="A0A7C8MHA2"/>
<feature type="region of interest" description="Disordered" evidence="1">
    <location>
        <begin position="1"/>
        <end position="28"/>
    </location>
</feature>
<protein>
    <submittedName>
        <fullName evidence="2">Uncharacterized protein</fullName>
    </submittedName>
</protein>